<dbReference type="InterPro" id="IPR051010">
    <property type="entry name" value="BCAA_transport"/>
</dbReference>
<evidence type="ECO:0000259" key="8">
    <source>
        <dbReference type="Pfam" id="PF13458"/>
    </source>
</evidence>
<dbReference type="CDD" id="cd06268">
    <property type="entry name" value="PBP1_ABC_transporter_LIVBP-like"/>
    <property type="match status" value="1"/>
</dbReference>
<dbReference type="Proteomes" id="UP000184550">
    <property type="component" value="Unassembled WGS sequence"/>
</dbReference>
<dbReference type="SUPFAM" id="SSF52540">
    <property type="entry name" value="P-loop containing nucleoside triphosphate hydrolases"/>
    <property type="match status" value="1"/>
</dbReference>
<dbReference type="Pfam" id="PF00400">
    <property type="entry name" value="WD40"/>
    <property type="match status" value="1"/>
</dbReference>
<evidence type="ECO:0000256" key="6">
    <source>
        <dbReference type="SAM" id="MobiDB-lite"/>
    </source>
</evidence>
<dbReference type="Gene3D" id="2.130.10.10">
    <property type="entry name" value="YVTN repeat-like/Quinoprotein amine dehydrogenase"/>
    <property type="match status" value="2"/>
</dbReference>
<evidence type="ECO:0000259" key="7">
    <source>
        <dbReference type="Pfam" id="PF00656"/>
    </source>
</evidence>
<dbReference type="InterPro" id="IPR015943">
    <property type="entry name" value="WD40/YVTN_repeat-like_dom_sf"/>
</dbReference>
<organism evidence="10 11">
    <name type="scientific">Planktothrix serta PCC 8927</name>
    <dbReference type="NCBI Taxonomy" id="671068"/>
    <lineage>
        <taxon>Bacteria</taxon>
        <taxon>Bacillati</taxon>
        <taxon>Cyanobacteriota</taxon>
        <taxon>Cyanophyceae</taxon>
        <taxon>Oscillatoriophycideae</taxon>
        <taxon>Oscillatoriales</taxon>
        <taxon>Microcoleaceae</taxon>
        <taxon>Planktothrix</taxon>
    </lineage>
</organism>
<dbReference type="PROSITE" id="PS00678">
    <property type="entry name" value="WD_REPEATS_1"/>
    <property type="match status" value="1"/>
</dbReference>
<dbReference type="Gene3D" id="3.40.50.1460">
    <property type="match status" value="1"/>
</dbReference>
<protein>
    <recommendedName>
        <fullName evidence="12">Extracellular ligand-binding receptor</fullName>
    </recommendedName>
</protein>
<dbReference type="SUPFAM" id="SSF50998">
    <property type="entry name" value="Quinoprotein alcohol dehydrogenase-like"/>
    <property type="match status" value="1"/>
</dbReference>
<evidence type="ECO:0000256" key="4">
    <source>
        <dbReference type="ARBA" id="ARBA00022737"/>
    </source>
</evidence>
<evidence type="ECO:0000313" key="11">
    <source>
        <dbReference type="Proteomes" id="UP000184550"/>
    </source>
</evidence>
<feature type="region of interest" description="Disordered" evidence="6">
    <location>
        <begin position="1847"/>
        <end position="1876"/>
    </location>
</feature>
<comment type="similarity">
    <text evidence="1">Belongs to the leucine-binding protein family.</text>
</comment>
<evidence type="ECO:0000256" key="3">
    <source>
        <dbReference type="ARBA" id="ARBA00022729"/>
    </source>
</evidence>
<dbReference type="SUPFAM" id="SSF52129">
    <property type="entry name" value="Caspase-like"/>
    <property type="match status" value="1"/>
</dbReference>
<dbReference type="Gene3D" id="3.40.50.300">
    <property type="entry name" value="P-loop containing nucleotide triphosphate hydrolases"/>
    <property type="match status" value="1"/>
</dbReference>
<feature type="domain" description="Novel STAND NTPase 1" evidence="9">
    <location>
        <begin position="295"/>
        <end position="761"/>
    </location>
</feature>
<proteinExistence type="inferred from homology"/>
<dbReference type="EMBL" id="CZCU02000136">
    <property type="protein sequence ID" value="VXD17528.1"/>
    <property type="molecule type" value="Genomic_DNA"/>
</dbReference>
<accession>A0A7Z9DXW2</accession>
<evidence type="ECO:0008006" key="12">
    <source>
        <dbReference type="Google" id="ProtNLM"/>
    </source>
</evidence>
<keyword evidence="2 5" id="KW-0853">WD repeat</keyword>
<keyword evidence="3" id="KW-0732">Signal</keyword>
<dbReference type="InterPro" id="IPR049052">
    <property type="entry name" value="nSTAND1"/>
</dbReference>
<feature type="region of interest" description="Disordered" evidence="6">
    <location>
        <begin position="473"/>
        <end position="496"/>
    </location>
</feature>
<dbReference type="SUPFAM" id="SSF53822">
    <property type="entry name" value="Periplasmic binding protein-like I"/>
    <property type="match status" value="1"/>
</dbReference>
<evidence type="ECO:0000256" key="1">
    <source>
        <dbReference type="ARBA" id="ARBA00010062"/>
    </source>
</evidence>
<dbReference type="PANTHER" id="PTHR30483:SF6">
    <property type="entry name" value="PERIPLASMIC BINDING PROTEIN OF ABC TRANSPORTER FOR NATURAL AMINO ACIDS"/>
    <property type="match status" value="1"/>
</dbReference>
<keyword evidence="4" id="KW-0677">Repeat</keyword>
<dbReference type="GO" id="GO:0004197">
    <property type="term" value="F:cysteine-type endopeptidase activity"/>
    <property type="evidence" value="ECO:0007669"/>
    <property type="project" value="InterPro"/>
</dbReference>
<dbReference type="PANTHER" id="PTHR30483">
    <property type="entry name" value="LEUCINE-SPECIFIC-BINDING PROTEIN"/>
    <property type="match status" value="1"/>
</dbReference>
<feature type="domain" description="Peptidase C14 caspase" evidence="7">
    <location>
        <begin position="10"/>
        <end position="264"/>
    </location>
</feature>
<dbReference type="InterPro" id="IPR011047">
    <property type="entry name" value="Quinoprotein_ADH-like_sf"/>
</dbReference>
<feature type="compositionally biased region" description="Basic and acidic residues" evidence="6">
    <location>
        <begin position="475"/>
        <end position="495"/>
    </location>
</feature>
<dbReference type="Pfam" id="PF20703">
    <property type="entry name" value="nSTAND1"/>
    <property type="match status" value="1"/>
</dbReference>
<dbReference type="Pfam" id="PF00656">
    <property type="entry name" value="Peptidase_C14"/>
    <property type="match status" value="1"/>
</dbReference>
<evidence type="ECO:0000256" key="5">
    <source>
        <dbReference type="PROSITE-ProRule" id="PRU00221"/>
    </source>
</evidence>
<dbReference type="Pfam" id="PF13458">
    <property type="entry name" value="Peripla_BP_6"/>
    <property type="match status" value="1"/>
</dbReference>
<name>A0A7Z9DXW2_9CYAN</name>
<dbReference type="InterPro" id="IPR027417">
    <property type="entry name" value="P-loop_NTPase"/>
</dbReference>
<reference evidence="10" key="1">
    <citation type="submission" date="2019-10" db="EMBL/GenBank/DDBJ databases">
        <authorList>
            <consortium name="Genoscope - CEA"/>
            <person name="William W."/>
        </authorList>
    </citation>
    <scope>NUCLEOTIDE SEQUENCE [LARGE SCALE GENOMIC DNA]</scope>
    <source>
        <strain evidence="10">BBR_PRJEB10992</strain>
    </source>
</reference>
<feature type="domain" description="Leucine-binding protein" evidence="8">
    <location>
        <begin position="1507"/>
        <end position="1806"/>
    </location>
</feature>
<dbReference type="SUPFAM" id="SSF82171">
    <property type="entry name" value="DPP6 N-terminal domain-like"/>
    <property type="match status" value="1"/>
</dbReference>
<sequence length="1876" mass="211716">MSKSKYEFHRNLAIIIGINDYSNEIRPLETAVPDAEEFARIMKEQYQYEVHLLLNQDATLDKLKNLIECFNKQQIPFGKDPDINDTDRILIYFAGHGIAFDAKDNQEGPVGYLIPQDATDNPNTYLPMQEFHDALLKLPCRHLLVILDCCFSGAFYWSSINRDVVPKVKLYKQVYDHYIKYRAWQVITSTSDKQTAVDSSPRGQVSVNSKVHSPFAKHLFDALNKSADLDNDGIITANDLFNFLRKAVAVETEEYKAQTPGICPLKLHDNGEYLFLLQSEPNLEDAPPLDLEKSPYRGLESYEEEHEDLYFGRKEQIEQLYKTVINSNNRSLTVVLGASGTGKSSLVKAGLIPLLRKQKLEANYSLQKWEILKPIRLGESPLTALKNSLSQELSFTSSNPNPDPTQTDDLKWFSKFFNWLGIGNQPNRAKQNQQLEQEVELLSQNLKNWFNNNPDRTLVMTIDQFEELITLQPRQDQKEEKKKPKENKKKEEKQKQKTQQELVLKWLPEVMSKYGDRLQIILTLRSDFESQFQDGTLNKYWTEEARFHIKEMTTAELREAITEPASKKSIFFVPNTLVDKLVDEVAGMPGTLPLLSFTLNELYRIFVEDVNNGDKDDRAITEEYYQQLGGVARSLTQKAEQEYEYLVNQDKAYEQTIRRVMLRMVAIGGGELARRRVLKSELKYPEPENTRVWEVVKTFVKARLLVEGKNTQNEPYVEPAHDALVRGWERLLKWKQEEEENLILQRQLTPAAVEWKTEQSESKGYLWHNNPRLDLLKKELKSKENWFNELETEFVQCSIGHKNFMTNVARLLTGTVIVGLSGLTLWALIEQRKTVIGQMRTLTQSSESDLRSNSLTLDALVNSLKAAKLTKHWLLFFSPDEVSKNEVTRTLRKAFYTVKEDNRWSIPLDWKIHDISVSTDGKTLVAITKDKDTGTILCIWSINDEFCDENHQIFVKSADSSPEGIKFSLDGQRLVITSQESEGKITVHLWDWINNKTKELPPGSIQGNFTKFSFHPKKQELAIVDAQIPYLWNLDSNQVFPLPILPSNLNKVVGIQFDSNGNLLLATTTDPEKKDDTTTPTVDLWSYDRTAYKKLGTLAVPNAVDTALISPDSQRVVIIYGSATRFGAGSLLWTLGQNQQRNEWESLGQDLTVNFSQDGQQLVTSGSSGTIKLRDWSGSNKVDLNGHQGLLRKITFSQDGRLLLTAGSDGTIRLWNMEERPLTLIKDSQNLSSDGDQALAVEVENNKCKLDKVSQSKDSKIFGFYIDESDPNPDTVDVWNCSLNKLLDSVSVGKIYLKEWQALALGSDANLIAIATSPIEESDVNLVGLWDFQDTKLAEYKSKLDKISSLSISPDGSIITIFGENKDKKEIVQVGGLDELFAKGCDRIRDYLQNNPNVPESDRQLCDRVPLDPSINATATQTFLDSNQQSEIEVSISDKISAGDKILVPVQTPNHPDKQAGIDAIAAGDFKQAVTSLKAYLNPKKNPNDPEAQIYLNNAQIGNQKSYTIAVSVPISSNINGSLEILRGVAQAQDDFNNWAKTQQGILPIRVLIADDHNDPKVAQEIAKEFANNPDVLGVVGHYASDVTLAAGEIYQSQKLVAISPISTSVNLSKVLGEYVFRTVPSDKIAAIELANYIAEQLEKKKAVVFYNHENDYSRSMKSEFESALASQGGQVLKPINLSDPNFNADQVVEDFIQKGAEVLVLMPNTEKLNEAIKVIEANNQRLPLLAGDGMYNPNILEKVGQQAVNMVVAIPWHIKAHPESNFSRKSKALWGDRDVNWRTAMSYDAAKALMAAIKEKNTRQEIAQFIGSEEFKAQGSIESVQFLSGDRKENIIQLVKIVKPEQKSSSGYDYEFKPVENNSKSKSETQAKPSK</sequence>
<dbReference type="PROSITE" id="PS50294">
    <property type="entry name" value="WD_REPEATS_REGION"/>
    <property type="match status" value="1"/>
</dbReference>
<dbReference type="RefSeq" id="WP_197047388.1">
    <property type="nucleotide sequence ID" value="NZ_LR734869.1"/>
</dbReference>
<dbReference type="PROSITE" id="PS00018">
    <property type="entry name" value="EF_HAND_1"/>
    <property type="match status" value="1"/>
</dbReference>
<dbReference type="GO" id="GO:0006508">
    <property type="term" value="P:proteolysis"/>
    <property type="evidence" value="ECO:0007669"/>
    <property type="project" value="InterPro"/>
</dbReference>
<dbReference type="Gene3D" id="3.40.50.2300">
    <property type="match status" value="2"/>
</dbReference>
<feature type="repeat" description="WD" evidence="5">
    <location>
        <begin position="1184"/>
        <end position="1225"/>
    </location>
</feature>
<gene>
    <name evidence="10" type="ORF">PL8927_600002</name>
</gene>
<evidence type="ECO:0000256" key="2">
    <source>
        <dbReference type="ARBA" id="ARBA00022574"/>
    </source>
</evidence>
<evidence type="ECO:0000259" key="9">
    <source>
        <dbReference type="Pfam" id="PF20703"/>
    </source>
</evidence>
<dbReference type="InterPro" id="IPR028082">
    <property type="entry name" value="Peripla_BP_I"/>
</dbReference>
<dbReference type="InterPro" id="IPR018247">
    <property type="entry name" value="EF_Hand_1_Ca_BS"/>
</dbReference>
<dbReference type="PROSITE" id="PS50082">
    <property type="entry name" value="WD_REPEATS_2"/>
    <property type="match status" value="1"/>
</dbReference>
<dbReference type="InterPro" id="IPR001680">
    <property type="entry name" value="WD40_rpt"/>
</dbReference>
<evidence type="ECO:0000313" key="10">
    <source>
        <dbReference type="EMBL" id="VXD17528.1"/>
    </source>
</evidence>
<comment type="caution">
    <text evidence="10">The sequence shown here is derived from an EMBL/GenBank/DDBJ whole genome shotgun (WGS) entry which is preliminary data.</text>
</comment>
<feature type="compositionally biased region" description="Basic and acidic residues" evidence="6">
    <location>
        <begin position="1855"/>
        <end position="1870"/>
    </location>
</feature>
<dbReference type="SMART" id="SM00320">
    <property type="entry name" value="WD40"/>
    <property type="match status" value="4"/>
</dbReference>
<dbReference type="InterPro" id="IPR019775">
    <property type="entry name" value="WD40_repeat_CS"/>
</dbReference>
<dbReference type="InterPro" id="IPR028081">
    <property type="entry name" value="Leu-bd"/>
</dbReference>
<keyword evidence="11" id="KW-1185">Reference proteome</keyword>
<dbReference type="InterPro" id="IPR011600">
    <property type="entry name" value="Pept_C14_caspase"/>
</dbReference>
<dbReference type="InterPro" id="IPR029030">
    <property type="entry name" value="Caspase-like_dom_sf"/>
</dbReference>